<dbReference type="GO" id="GO:0070273">
    <property type="term" value="F:phosphatidylinositol-4-phosphate binding"/>
    <property type="evidence" value="ECO:0007669"/>
    <property type="project" value="InterPro"/>
</dbReference>
<dbReference type="InterPro" id="IPR038261">
    <property type="entry name" value="GPP34-like_sf"/>
</dbReference>
<keyword evidence="3" id="KW-0446">Lipid-binding</keyword>
<keyword evidence="4" id="KW-0472">Membrane</keyword>
<dbReference type="Pfam" id="PF05719">
    <property type="entry name" value="GPP34"/>
    <property type="match status" value="1"/>
</dbReference>
<dbReference type="GO" id="GO:0012505">
    <property type="term" value="C:endomembrane system"/>
    <property type="evidence" value="ECO:0007669"/>
    <property type="project" value="UniProtKB-ARBA"/>
</dbReference>
<dbReference type="Gene3D" id="1.10.3630.10">
    <property type="entry name" value="yeast vps74-n-term truncation variant domain like"/>
    <property type="match status" value="1"/>
</dbReference>
<proteinExistence type="predicted"/>
<evidence type="ECO:0000313" key="5">
    <source>
        <dbReference type="EMBL" id="SDJ86710.1"/>
    </source>
</evidence>
<dbReference type="GO" id="GO:0005737">
    <property type="term" value="C:cytoplasm"/>
    <property type="evidence" value="ECO:0007669"/>
    <property type="project" value="UniProtKB-ARBA"/>
</dbReference>
<dbReference type="InterPro" id="IPR008628">
    <property type="entry name" value="GPP34-like"/>
</dbReference>
<accession>A0A1G8XAD6</accession>
<evidence type="ECO:0000256" key="2">
    <source>
        <dbReference type="ARBA" id="ARBA00023034"/>
    </source>
</evidence>
<keyword evidence="2" id="KW-0333">Golgi apparatus</keyword>
<name>A0A1G8XAD6_ACTMZ</name>
<evidence type="ECO:0000256" key="3">
    <source>
        <dbReference type="ARBA" id="ARBA00023121"/>
    </source>
</evidence>
<dbReference type="EMBL" id="FNFM01000002">
    <property type="protein sequence ID" value="SDJ86710.1"/>
    <property type="molecule type" value="Genomic_DNA"/>
</dbReference>
<evidence type="ECO:0000256" key="1">
    <source>
        <dbReference type="ARBA" id="ARBA00004255"/>
    </source>
</evidence>
<gene>
    <name evidence="5" type="ORF">SAMN04487820_102437</name>
</gene>
<evidence type="ECO:0000313" key="6">
    <source>
        <dbReference type="Proteomes" id="UP000199213"/>
    </source>
</evidence>
<comment type="subcellular location">
    <subcellularLocation>
        <location evidence="1">Golgi apparatus membrane</location>
        <topology evidence="1">Peripheral membrane protein</topology>
        <orientation evidence="1">Cytoplasmic side</orientation>
    </subcellularLocation>
</comment>
<reference evidence="6" key="1">
    <citation type="submission" date="2016-10" db="EMBL/GenBank/DDBJ databases">
        <authorList>
            <person name="Varghese N."/>
            <person name="Submissions S."/>
        </authorList>
    </citation>
    <scope>NUCLEOTIDE SEQUENCE [LARGE SCALE GENOMIC DNA]</scope>
    <source>
        <strain evidence="6">DSM 45460</strain>
    </source>
</reference>
<dbReference type="AlphaFoldDB" id="A0A1G8XAD6"/>
<keyword evidence="6" id="KW-1185">Reference proteome</keyword>
<organism evidence="5 6">
    <name type="scientific">Actinopolyspora mzabensis</name>
    <dbReference type="NCBI Taxonomy" id="995066"/>
    <lineage>
        <taxon>Bacteria</taxon>
        <taxon>Bacillati</taxon>
        <taxon>Actinomycetota</taxon>
        <taxon>Actinomycetes</taxon>
        <taxon>Actinopolysporales</taxon>
        <taxon>Actinopolysporaceae</taxon>
        <taxon>Actinopolyspora</taxon>
    </lineage>
</organism>
<evidence type="ECO:0000256" key="4">
    <source>
        <dbReference type="ARBA" id="ARBA00023136"/>
    </source>
</evidence>
<sequence>MLLLHPPRGRPFTSVNRDVVTPAAELAELVVHGRAELTRTVFGNVKVGPVDPTPLGVEALDRPLAALVNRSGGAARAFSFRSWLSERTWAFQEHRSSLQQRGYLRHEPDKILGFLSYDRYRPHEATRQPLVDEILRLADGERSPDDRLALLVAIAYPSSLHRQFVTSWSQSSRLKHIAKGQDLEGAVSAVVAKAGGAIASSVGGDGGDGGGGDGGGGS</sequence>
<dbReference type="Proteomes" id="UP000199213">
    <property type="component" value="Unassembled WGS sequence"/>
</dbReference>
<protein>
    <submittedName>
        <fullName evidence="5">Golgi phosphoprotein 3 (GPP34)</fullName>
    </submittedName>
</protein>